<keyword evidence="5 12" id="KW-0378">Hydrolase</keyword>
<feature type="domain" description="HhH-GPD" evidence="13">
    <location>
        <begin position="43"/>
        <end position="190"/>
    </location>
</feature>
<comment type="caution">
    <text evidence="14">The sequence shown here is derived from an EMBL/GenBank/DDBJ whole genome shotgun (WGS) entry which is preliminary data.</text>
</comment>
<dbReference type="GO" id="GO:0051539">
    <property type="term" value="F:4 iron, 4 sulfur cluster binding"/>
    <property type="evidence" value="ECO:0007669"/>
    <property type="project" value="UniProtKB-UniRule"/>
</dbReference>
<comment type="similarity">
    <text evidence="1 12">Belongs to the Nth/MutY family.</text>
</comment>
<evidence type="ECO:0000256" key="11">
    <source>
        <dbReference type="ARBA" id="ARBA00023295"/>
    </source>
</evidence>
<dbReference type="PROSITE" id="PS01155">
    <property type="entry name" value="ENDONUCLEASE_III_2"/>
    <property type="match status" value="1"/>
</dbReference>
<comment type="cofactor">
    <cofactor evidence="12">
        <name>[4Fe-4S] cluster</name>
        <dbReference type="ChEBI" id="CHEBI:49883"/>
    </cofactor>
    <text evidence="12">Binds 1 [4Fe-4S] cluster.</text>
</comment>
<keyword evidence="8 12" id="KW-0238">DNA-binding</keyword>
<keyword evidence="11 12" id="KW-0326">Glycosidase</keyword>
<dbReference type="InterPro" id="IPR004036">
    <property type="entry name" value="Endonuclease-III-like_CS2"/>
</dbReference>
<comment type="catalytic activity">
    <reaction evidence="12">
        <text>2'-deoxyribonucleotide-(2'-deoxyribose 5'-phosphate)-2'-deoxyribonucleotide-DNA = a 3'-end 2'-deoxyribonucleotide-(2,3-dehydro-2,3-deoxyribose 5'-phosphate)-DNA + a 5'-end 5'-phospho-2'-deoxyribonucleoside-DNA + H(+)</text>
        <dbReference type="Rhea" id="RHEA:66592"/>
        <dbReference type="Rhea" id="RHEA-COMP:13180"/>
        <dbReference type="Rhea" id="RHEA-COMP:16897"/>
        <dbReference type="Rhea" id="RHEA-COMP:17067"/>
        <dbReference type="ChEBI" id="CHEBI:15378"/>
        <dbReference type="ChEBI" id="CHEBI:136412"/>
        <dbReference type="ChEBI" id="CHEBI:157695"/>
        <dbReference type="ChEBI" id="CHEBI:167181"/>
        <dbReference type="EC" id="4.2.99.18"/>
    </reaction>
</comment>
<dbReference type="AlphaFoldDB" id="A0A7V3NTW2"/>
<dbReference type="Pfam" id="PF00633">
    <property type="entry name" value="HHH"/>
    <property type="match status" value="1"/>
</dbReference>
<keyword evidence="7 12" id="KW-0411">Iron-sulfur</keyword>
<evidence type="ECO:0000256" key="3">
    <source>
        <dbReference type="ARBA" id="ARBA00022723"/>
    </source>
</evidence>
<name>A0A7V3NTW2_UNCW3</name>
<evidence type="ECO:0000256" key="5">
    <source>
        <dbReference type="ARBA" id="ARBA00022801"/>
    </source>
</evidence>
<sequence length="220" mass="25249">MDKNILQTILEILREEHNKWEAPVKKLKKRTTDPFKVLVASVISTRTKDEVTAEAVERLFKEINNPEDLAKLPVEKIEQLIYPCGFYKTKAKNLKKLAEILVKDYHSKVPDKMEELLKLPGVGRKVANIVLSRSYGQPAIAVDTHVHRISNRLGIVKTKTPEETEKALQKILPEEWHRDYNDLLVAFGQTICKPVSPRCDICPIEKYCPKIGVKDARRSR</sequence>
<dbReference type="SMART" id="SM00525">
    <property type="entry name" value="FES"/>
    <property type="match status" value="1"/>
</dbReference>
<dbReference type="InterPro" id="IPR004035">
    <property type="entry name" value="Endouclease-III_FeS-bd_BS"/>
</dbReference>
<dbReference type="GO" id="GO:0006285">
    <property type="term" value="P:base-excision repair, AP site formation"/>
    <property type="evidence" value="ECO:0007669"/>
    <property type="project" value="TreeGrafter"/>
</dbReference>
<dbReference type="Gene3D" id="1.10.1670.10">
    <property type="entry name" value="Helix-hairpin-Helix base-excision DNA repair enzymes (C-terminal)"/>
    <property type="match status" value="1"/>
</dbReference>
<reference evidence="14" key="1">
    <citation type="journal article" date="2020" name="mSystems">
        <title>Genome- and Community-Level Interaction Insights into Carbon Utilization and Element Cycling Functions of Hydrothermarchaeota in Hydrothermal Sediment.</title>
        <authorList>
            <person name="Zhou Z."/>
            <person name="Liu Y."/>
            <person name="Xu W."/>
            <person name="Pan J."/>
            <person name="Luo Z.H."/>
            <person name="Li M."/>
        </authorList>
    </citation>
    <scope>NUCLEOTIDE SEQUENCE [LARGE SCALE GENOMIC DNA]</scope>
    <source>
        <strain evidence="14">SpSt-754</strain>
    </source>
</reference>
<dbReference type="Pfam" id="PF10576">
    <property type="entry name" value="EndIII_4Fe-2S"/>
    <property type="match status" value="1"/>
</dbReference>
<keyword evidence="4 12" id="KW-0227">DNA damage</keyword>
<feature type="binding site" evidence="12">
    <location>
        <position position="202"/>
    </location>
    <ligand>
        <name>[4Fe-4S] cluster</name>
        <dbReference type="ChEBI" id="CHEBI:49883"/>
    </ligand>
</feature>
<evidence type="ECO:0000259" key="13">
    <source>
        <dbReference type="SMART" id="SM00478"/>
    </source>
</evidence>
<evidence type="ECO:0000256" key="7">
    <source>
        <dbReference type="ARBA" id="ARBA00023014"/>
    </source>
</evidence>
<dbReference type="InterPro" id="IPR003651">
    <property type="entry name" value="Endonuclease3_FeS-loop_motif"/>
</dbReference>
<dbReference type="SMART" id="SM00478">
    <property type="entry name" value="ENDO3c"/>
    <property type="match status" value="1"/>
</dbReference>
<dbReference type="CDD" id="cd00056">
    <property type="entry name" value="ENDO3c"/>
    <property type="match status" value="1"/>
</dbReference>
<dbReference type="Gene3D" id="1.10.340.30">
    <property type="entry name" value="Hypothetical protein, domain 2"/>
    <property type="match status" value="1"/>
</dbReference>
<dbReference type="SUPFAM" id="SSF48150">
    <property type="entry name" value="DNA-glycosylase"/>
    <property type="match status" value="1"/>
</dbReference>
<dbReference type="FunFam" id="1.10.1670.10:FF:000001">
    <property type="entry name" value="Endonuclease III"/>
    <property type="match status" value="1"/>
</dbReference>
<dbReference type="PANTHER" id="PTHR43286:SF1">
    <property type="entry name" value="ENDONUCLEASE III-LIKE PROTEIN 1"/>
    <property type="match status" value="1"/>
</dbReference>
<dbReference type="GO" id="GO:0046872">
    <property type="term" value="F:metal ion binding"/>
    <property type="evidence" value="ECO:0007669"/>
    <property type="project" value="UniProtKB-KW"/>
</dbReference>
<comment type="function">
    <text evidence="12">DNA repair enzyme that has both DNA N-glycosylase activity and AP-lyase activity. The DNA N-glycosylase activity releases various damaged pyrimidines from DNA by cleaving the N-glycosidic bond, leaving an AP (apurinic/apyrimidinic) site. The AP-lyase activity cleaves the phosphodiester bond 3' to the AP site by a beta-elimination, leaving a 3'-terminal unsaturated sugar and a product with a terminal 5'-phosphate.</text>
</comment>
<dbReference type="InterPro" id="IPR003265">
    <property type="entry name" value="HhH-GPD_domain"/>
</dbReference>
<feature type="binding site" evidence="12">
    <location>
        <position position="199"/>
    </location>
    <ligand>
        <name>[4Fe-4S] cluster</name>
        <dbReference type="ChEBI" id="CHEBI:49883"/>
    </ligand>
</feature>
<protein>
    <recommendedName>
        <fullName evidence="12">Endonuclease III</fullName>
        <ecNumber evidence="12">4.2.99.18</ecNumber>
    </recommendedName>
    <alternativeName>
        <fullName evidence="12">DNA-(apurinic or apyrimidinic site) lyase</fullName>
    </alternativeName>
</protein>
<dbReference type="PANTHER" id="PTHR43286">
    <property type="entry name" value="ENDONUCLEASE III-LIKE PROTEIN 1"/>
    <property type="match status" value="1"/>
</dbReference>
<dbReference type="PIRSF" id="PIRSF001435">
    <property type="entry name" value="Nth"/>
    <property type="match status" value="1"/>
</dbReference>
<evidence type="ECO:0000313" key="14">
    <source>
        <dbReference type="EMBL" id="HGB35562.1"/>
    </source>
</evidence>
<dbReference type="EC" id="4.2.99.18" evidence="12"/>
<proteinExistence type="inferred from homology"/>
<keyword evidence="6 12" id="KW-0408">Iron</keyword>
<organism evidence="14">
    <name type="scientific">candidate division WOR-3 bacterium</name>
    <dbReference type="NCBI Taxonomy" id="2052148"/>
    <lineage>
        <taxon>Bacteria</taxon>
        <taxon>Bacteria division WOR-3</taxon>
    </lineage>
</organism>
<gene>
    <name evidence="12" type="primary">nth</name>
    <name evidence="14" type="ORF">ENV38_01480</name>
</gene>
<dbReference type="InterPro" id="IPR023170">
    <property type="entry name" value="HhH_base_excis_C"/>
</dbReference>
<feature type="binding site" evidence="12">
    <location>
        <position position="208"/>
    </location>
    <ligand>
        <name>[4Fe-4S] cluster</name>
        <dbReference type="ChEBI" id="CHEBI:49883"/>
    </ligand>
</feature>
<dbReference type="EMBL" id="DTGD01000062">
    <property type="protein sequence ID" value="HGB35562.1"/>
    <property type="molecule type" value="Genomic_DNA"/>
</dbReference>
<keyword evidence="2 12" id="KW-0004">4Fe-4S</keyword>
<accession>A0A7V3NTW2</accession>
<dbReference type="Pfam" id="PF00730">
    <property type="entry name" value="HhH-GPD"/>
    <property type="match status" value="1"/>
</dbReference>
<keyword evidence="14" id="KW-0540">Nuclease</keyword>
<dbReference type="InterPro" id="IPR000445">
    <property type="entry name" value="HhH_motif"/>
</dbReference>
<evidence type="ECO:0000256" key="9">
    <source>
        <dbReference type="ARBA" id="ARBA00023204"/>
    </source>
</evidence>
<evidence type="ECO:0000256" key="1">
    <source>
        <dbReference type="ARBA" id="ARBA00008343"/>
    </source>
</evidence>
<dbReference type="GO" id="GO:0000703">
    <property type="term" value="F:oxidized pyrimidine nucleobase lesion DNA N-glycosylase activity"/>
    <property type="evidence" value="ECO:0007669"/>
    <property type="project" value="TreeGrafter"/>
</dbReference>
<keyword evidence="14" id="KW-0255">Endonuclease</keyword>
<dbReference type="GO" id="GO:0006289">
    <property type="term" value="P:nucleotide-excision repair"/>
    <property type="evidence" value="ECO:0007669"/>
    <property type="project" value="TreeGrafter"/>
</dbReference>
<dbReference type="GO" id="GO:0003677">
    <property type="term" value="F:DNA binding"/>
    <property type="evidence" value="ECO:0007669"/>
    <property type="project" value="UniProtKB-UniRule"/>
</dbReference>
<evidence type="ECO:0000256" key="10">
    <source>
        <dbReference type="ARBA" id="ARBA00023239"/>
    </source>
</evidence>
<dbReference type="HAMAP" id="MF_00942">
    <property type="entry name" value="Nth"/>
    <property type="match status" value="1"/>
</dbReference>
<keyword evidence="9 12" id="KW-0234">DNA repair</keyword>
<dbReference type="GO" id="GO:0140078">
    <property type="term" value="F:class I DNA-(apurinic or apyrimidinic site) endonuclease activity"/>
    <property type="evidence" value="ECO:0007669"/>
    <property type="project" value="UniProtKB-EC"/>
</dbReference>
<dbReference type="FunFam" id="1.10.340.30:FF:000001">
    <property type="entry name" value="Endonuclease III"/>
    <property type="match status" value="1"/>
</dbReference>
<evidence type="ECO:0000256" key="2">
    <source>
        <dbReference type="ARBA" id="ARBA00022485"/>
    </source>
</evidence>
<keyword evidence="3 12" id="KW-0479">Metal-binding</keyword>
<evidence type="ECO:0000256" key="12">
    <source>
        <dbReference type="HAMAP-Rule" id="MF_00942"/>
    </source>
</evidence>
<dbReference type="InterPro" id="IPR011257">
    <property type="entry name" value="DNA_glycosylase"/>
</dbReference>
<dbReference type="InterPro" id="IPR005759">
    <property type="entry name" value="Nth"/>
</dbReference>
<evidence type="ECO:0000256" key="6">
    <source>
        <dbReference type="ARBA" id="ARBA00023004"/>
    </source>
</evidence>
<evidence type="ECO:0000256" key="8">
    <source>
        <dbReference type="ARBA" id="ARBA00023125"/>
    </source>
</evidence>
<keyword evidence="10 12" id="KW-0456">Lyase</keyword>
<dbReference type="PROSITE" id="PS00764">
    <property type="entry name" value="ENDONUCLEASE_III_1"/>
    <property type="match status" value="1"/>
</dbReference>
<evidence type="ECO:0000256" key="4">
    <source>
        <dbReference type="ARBA" id="ARBA00022763"/>
    </source>
</evidence>
<feature type="binding site" evidence="12">
    <location>
        <position position="192"/>
    </location>
    <ligand>
        <name>[4Fe-4S] cluster</name>
        <dbReference type="ChEBI" id="CHEBI:49883"/>
    </ligand>
</feature>